<comment type="pathway">
    <text evidence="2">Phospholipid metabolism; CDP-diacylglycerol biosynthesis; CDP-diacylglycerol from sn-glycerol 3-phosphate: step 2/3.</text>
</comment>
<evidence type="ECO:0000256" key="5">
    <source>
        <dbReference type="ARBA" id="ARBA00013211"/>
    </source>
</evidence>
<keyword evidence="9" id="KW-0444">Lipid biosynthesis</keyword>
<evidence type="ECO:0000256" key="2">
    <source>
        <dbReference type="ARBA" id="ARBA00004728"/>
    </source>
</evidence>
<keyword evidence="10" id="KW-1133">Transmembrane helix</keyword>
<gene>
    <name evidence="12" type="ORF">CAY53_04765</name>
</gene>
<dbReference type="InterPro" id="IPR002123">
    <property type="entry name" value="Plipid/glycerol_acylTrfase"/>
</dbReference>
<dbReference type="KEGG" id="deo:CAY53_04765"/>
<comment type="domain">
    <text evidence="9">The HXXXXD motif is essential for acyltransferase activity and may constitute the binding site for the phosphate moiety of the glycerol-3-phosphate.</text>
</comment>
<dbReference type="InterPro" id="IPR004552">
    <property type="entry name" value="AGP_acyltrans"/>
</dbReference>
<name>A0A2L1GMM0_9BACT</name>
<keyword evidence="9" id="KW-1208">Phospholipid metabolism</keyword>
<protein>
    <recommendedName>
        <fullName evidence="6 9">1-acyl-sn-glycerol-3-phosphate acyltransferase</fullName>
        <ecNumber evidence="5 9">2.3.1.51</ecNumber>
    </recommendedName>
</protein>
<dbReference type="PANTHER" id="PTHR10434:SF11">
    <property type="entry name" value="1-ACYL-SN-GLYCEROL-3-PHOSPHATE ACYLTRANSFERASE"/>
    <property type="match status" value="1"/>
</dbReference>
<keyword evidence="10" id="KW-0472">Membrane</keyword>
<reference evidence="12" key="2">
    <citation type="journal article" date="2018" name="MBio">
        <title>Insights into the evolution of host association through the isolation and characterization of a novel human periodontal pathobiont, Desulfobulbus oralis.</title>
        <authorList>
            <person name="Cross K.L."/>
            <person name="Chirania P."/>
            <person name="Xiong W."/>
            <person name="Beall C.J."/>
            <person name="Elkins J.G."/>
            <person name="Giannone R.J."/>
            <person name="Griffen A.L."/>
            <person name="Guss A.M."/>
            <person name="Hettich R.L."/>
            <person name="Joshi S.S."/>
            <person name="Mokrzan E.M."/>
            <person name="Martin R.K."/>
            <person name="Zhulin I.B."/>
            <person name="Leys E.J."/>
            <person name="Podar M."/>
        </authorList>
    </citation>
    <scope>NUCLEOTIDE SEQUENCE [LARGE SCALE GENOMIC DNA]</scope>
    <source>
        <strain evidence="12">ORNL</strain>
    </source>
</reference>
<dbReference type="NCBIfam" id="TIGR00530">
    <property type="entry name" value="AGP_acyltrn"/>
    <property type="match status" value="1"/>
</dbReference>
<keyword evidence="9" id="KW-0594">Phospholipid biosynthesis</keyword>
<dbReference type="Pfam" id="PF01553">
    <property type="entry name" value="Acyltransferase"/>
    <property type="match status" value="1"/>
</dbReference>
<evidence type="ECO:0000256" key="1">
    <source>
        <dbReference type="ARBA" id="ARBA00001141"/>
    </source>
</evidence>
<dbReference type="PANTHER" id="PTHR10434">
    <property type="entry name" value="1-ACYL-SN-GLYCEROL-3-PHOSPHATE ACYLTRANSFERASE"/>
    <property type="match status" value="1"/>
</dbReference>
<dbReference type="GO" id="GO:0016024">
    <property type="term" value="P:CDP-diacylglycerol biosynthetic process"/>
    <property type="evidence" value="ECO:0007669"/>
    <property type="project" value="UniProtKB-UniPathway"/>
</dbReference>
<keyword evidence="9" id="KW-0443">Lipid metabolism</keyword>
<dbReference type="GO" id="GO:0003841">
    <property type="term" value="F:1-acylglycerol-3-phosphate O-acyltransferase activity"/>
    <property type="evidence" value="ECO:0007669"/>
    <property type="project" value="UniProtKB-UniRule"/>
</dbReference>
<evidence type="ECO:0000256" key="4">
    <source>
        <dbReference type="ARBA" id="ARBA00008655"/>
    </source>
</evidence>
<comment type="similarity">
    <text evidence="4 9">Belongs to the 1-acyl-sn-glycerol-3-phosphate acyltransferase family.</text>
</comment>
<organism evidence="12 13">
    <name type="scientific">Desulfobulbus oralis</name>
    <dbReference type="NCBI Taxonomy" id="1986146"/>
    <lineage>
        <taxon>Bacteria</taxon>
        <taxon>Pseudomonadati</taxon>
        <taxon>Thermodesulfobacteriota</taxon>
        <taxon>Desulfobulbia</taxon>
        <taxon>Desulfobulbales</taxon>
        <taxon>Desulfobulbaceae</taxon>
        <taxon>Desulfobulbus</taxon>
    </lineage>
</organism>
<dbReference type="EC" id="2.3.1.51" evidence="5 9"/>
<dbReference type="UniPathway" id="UPA00557">
    <property type="reaction ID" value="UER00613"/>
</dbReference>
<comment type="catalytic activity">
    <reaction evidence="1 9">
        <text>a 1-acyl-sn-glycero-3-phosphate + an acyl-CoA = a 1,2-diacyl-sn-glycero-3-phosphate + CoA</text>
        <dbReference type="Rhea" id="RHEA:19709"/>
        <dbReference type="ChEBI" id="CHEBI:57287"/>
        <dbReference type="ChEBI" id="CHEBI:57970"/>
        <dbReference type="ChEBI" id="CHEBI:58342"/>
        <dbReference type="ChEBI" id="CHEBI:58608"/>
        <dbReference type="EC" id="2.3.1.51"/>
    </reaction>
</comment>
<dbReference type="CDD" id="cd07989">
    <property type="entry name" value="LPLAT_AGPAT-like"/>
    <property type="match status" value="1"/>
</dbReference>
<evidence type="ECO:0000256" key="6">
    <source>
        <dbReference type="ARBA" id="ARBA00016139"/>
    </source>
</evidence>
<feature type="domain" description="Phospholipid/glycerol acyltransferase" evidence="11">
    <location>
        <begin position="74"/>
        <end position="188"/>
    </location>
</feature>
<dbReference type="AlphaFoldDB" id="A0A2L1GMM0"/>
<keyword evidence="7 9" id="KW-0808">Transferase</keyword>
<evidence type="ECO:0000259" key="11">
    <source>
        <dbReference type="SMART" id="SM00563"/>
    </source>
</evidence>
<dbReference type="EMBL" id="CP021255">
    <property type="protein sequence ID" value="AVD70876.1"/>
    <property type="molecule type" value="Genomic_DNA"/>
</dbReference>
<comment type="pathway">
    <text evidence="3">Lipid metabolism.</text>
</comment>
<keyword evidence="8 9" id="KW-0012">Acyltransferase</keyword>
<evidence type="ECO:0000256" key="7">
    <source>
        <dbReference type="ARBA" id="ARBA00022679"/>
    </source>
</evidence>
<sequence length="258" mass="28575">MSPLQTARGVFTLCLAPILTFIVSLLALIDMLWVRRSEWQAQQFPRWWGRTICRLAGVQVRVEGLEYIDPKQTYIFAGNHASQFDIFTFQGYFPYDFRWLAKKELFRLPVFGWAMHRVGYIPVDRSNSRDAMKSLDAAAARIAKGKSVLIFPEGTRSPDGHLKAFKAGAVLLAIKAGVAIVPMGFNGSFQVLPKGRWLPAAGEIVLRIGPPIVTTGCRPKDKQKLAGELHEAVAALLDEAHKPLPDDAGPEPAQPQQA</sequence>
<dbReference type="OrthoDB" id="9809618at2"/>
<accession>A0A2L1GMM0</accession>
<evidence type="ECO:0000256" key="10">
    <source>
        <dbReference type="SAM" id="Phobius"/>
    </source>
</evidence>
<reference evidence="12" key="1">
    <citation type="submission" date="2017-05" db="EMBL/GenBank/DDBJ databases">
        <authorList>
            <person name="Song R."/>
            <person name="Chenine A.L."/>
            <person name="Ruprecht R.M."/>
        </authorList>
    </citation>
    <scope>NUCLEOTIDE SEQUENCE</scope>
    <source>
        <strain evidence="12">ORNL</strain>
    </source>
</reference>
<dbReference type="RefSeq" id="WP_104936158.1">
    <property type="nucleotide sequence ID" value="NZ_CP021255.1"/>
</dbReference>
<dbReference type="SMART" id="SM00563">
    <property type="entry name" value="PlsC"/>
    <property type="match status" value="1"/>
</dbReference>
<feature type="transmembrane region" description="Helical" evidence="10">
    <location>
        <begin position="6"/>
        <end position="29"/>
    </location>
</feature>
<evidence type="ECO:0000313" key="13">
    <source>
        <dbReference type="Proteomes" id="UP000239867"/>
    </source>
</evidence>
<dbReference type="GO" id="GO:0006654">
    <property type="term" value="P:phosphatidic acid biosynthetic process"/>
    <property type="evidence" value="ECO:0007669"/>
    <property type="project" value="TreeGrafter"/>
</dbReference>
<proteinExistence type="inferred from homology"/>
<keyword evidence="10" id="KW-0812">Transmembrane</keyword>
<keyword evidence="13" id="KW-1185">Reference proteome</keyword>
<evidence type="ECO:0000313" key="12">
    <source>
        <dbReference type="EMBL" id="AVD70876.1"/>
    </source>
</evidence>
<evidence type="ECO:0000256" key="9">
    <source>
        <dbReference type="RuleBase" id="RU361267"/>
    </source>
</evidence>
<dbReference type="Proteomes" id="UP000239867">
    <property type="component" value="Chromosome"/>
</dbReference>
<evidence type="ECO:0000256" key="3">
    <source>
        <dbReference type="ARBA" id="ARBA00005189"/>
    </source>
</evidence>
<dbReference type="SUPFAM" id="SSF69593">
    <property type="entry name" value="Glycerol-3-phosphate (1)-acyltransferase"/>
    <property type="match status" value="1"/>
</dbReference>
<dbReference type="GO" id="GO:0016020">
    <property type="term" value="C:membrane"/>
    <property type="evidence" value="ECO:0007669"/>
    <property type="project" value="InterPro"/>
</dbReference>
<evidence type="ECO:0000256" key="8">
    <source>
        <dbReference type="ARBA" id="ARBA00023315"/>
    </source>
</evidence>